<dbReference type="GO" id="GO:0046872">
    <property type="term" value="F:metal ion binding"/>
    <property type="evidence" value="ECO:0007669"/>
    <property type="project" value="UniProtKB-KW"/>
</dbReference>
<comment type="caution">
    <text evidence="2">The sequence shown here is derived from an EMBL/GenBank/DDBJ whole genome shotgun (WGS) entry which is preliminary data.</text>
</comment>
<accession>A0A6N7XGE2</accession>
<evidence type="ECO:0000313" key="3">
    <source>
        <dbReference type="Proteomes" id="UP000469523"/>
    </source>
</evidence>
<dbReference type="SUPFAM" id="SSF144052">
    <property type="entry name" value="Thermophilic metalloprotease-like"/>
    <property type="match status" value="1"/>
</dbReference>
<dbReference type="AlphaFoldDB" id="A0A6N7XGE2"/>
<evidence type="ECO:0000313" key="2">
    <source>
        <dbReference type="EMBL" id="MSU01121.1"/>
    </source>
</evidence>
<sequence length="346" mass="39413">MIYIKINLTGGIDVKFTDIIPNICEGFPFEKGDFVLLNFWGDNEDLKILDLISENLSKKGIIPSKHHCSNSFFEKVVLNLIDNNLETPEEYLRYLSSFNQVIDIFMYPPSLPNGVSESSIPKFKKYLGELFNSLTENKKYYIQINVPTEINASKAGLDYDIYNWALCNALSVNFPKLKKFCKEKVESLRDKNSIEILTGKEYSLKLDINNREWFIDDGCGDFPPGEVYIAPIENNSNGDLLVSMVNLKGQIYRDVLMTFKDGKFMKSSSKKLTEFFNSLPENFRILCEFGIGLNPEVKDLTGISSIDEKSLGTYHIGLGMNHLFGGENNCPFHMDFVFTCDDIIFS</sequence>
<dbReference type="PANTHER" id="PTHR34448:SF1">
    <property type="entry name" value="BLL6088 PROTEIN"/>
    <property type="match status" value="1"/>
</dbReference>
<name>A0A6N7XGE2_9FIRM</name>
<dbReference type="PANTHER" id="PTHR34448">
    <property type="entry name" value="AMINOPEPTIDASE"/>
    <property type="match status" value="1"/>
</dbReference>
<protein>
    <recommendedName>
        <fullName evidence="4">Aminopeptidase</fullName>
    </recommendedName>
</protein>
<dbReference type="GO" id="GO:0006508">
    <property type="term" value="P:proteolysis"/>
    <property type="evidence" value="ECO:0007669"/>
    <property type="project" value="InterPro"/>
</dbReference>
<dbReference type="InterPro" id="IPR000787">
    <property type="entry name" value="Peptidase_M29"/>
</dbReference>
<proteinExistence type="predicted"/>
<dbReference type="InterPro" id="IPR052170">
    <property type="entry name" value="M29_Exopeptidase"/>
</dbReference>
<dbReference type="EMBL" id="VUNQ01000011">
    <property type="protein sequence ID" value="MSU01121.1"/>
    <property type="molecule type" value="Genomic_DNA"/>
</dbReference>
<dbReference type="GO" id="GO:0004177">
    <property type="term" value="F:aminopeptidase activity"/>
    <property type="evidence" value="ECO:0007669"/>
    <property type="project" value="InterPro"/>
</dbReference>
<keyword evidence="1" id="KW-0479">Metal-binding</keyword>
<reference evidence="2 3" key="1">
    <citation type="submission" date="2019-09" db="EMBL/GenBank/DDBJ databases">
        <title>In-depth cultivation of the pig gut microbiome towards novel bacterial diversity and tailored functional studies.</title>
        <authorList>
            <person name="Wylensek D."/>
            <person name="Hitch T.C.A."/>
            <person name="Clavel T."/>
        </authorList>
    </citation>
    <scope>NUCLEOTIDE SEQUENCE [LARGE SCALE GENOMIC DNA]</scope>
    <source>
        <strain evidence="2 3">WCA3-693-APC-4?</strain>
    </source>
</reference>
<organism evidence="2 3">
    <name type="scientific">Tissierella pigra</name>
    <dbReference type="NCBI Taxonomy" id="2607614"/>
    <lineage>
        <taxon>Bacteria</taxon>
        <taxon>Bacillati</taxon>
        <taxon>Bacillota</taxon>
        <taxon>Tissierellia</taxon>
        <taxon>Tissierellales</taxon>
        <taxon>Tissierellaceae</taxon>
        <taxon>Tissierella</taxon>
    </lineage>
</organism>
<evidence type="ECO:0000256" key="1">
    <source>
        <dbReference type="ARBA" id="ARBA00022723"/>
    </source>
</evidence>
<gene>
    <name evidence="2" type="ORF">FYJ83_06520</name>
</gene>
<evidence type="ECO:0008006" key="4">
    <source>
        <dbReference type="Google" id="ProtNLM"/>
    </source>
</evidence>
<dbReference type="Proteomes" id="UP000469523">
    <property type="component" value="Unassembled WGS sequence"/>
</dbReference>
<keyword evidence="3" id="KW-1185">Reference proteome</keyword>
<dbReference type="Pfam" id="PF02073">
    <property type="entry name" value="Peptidase_M29"/>
    <property type="match status" value="1"/>
</dbReference>